<feature type="transmembrane region" description="Helical" evidence="1">
    <location>
        <begin position="255"/>
        <end position="276"/>
    </location>
</feature>
<feature type="transmembrane region" description="Helical" evidence="1">
    <location>
        <begin position="12"/>
        <end position="32"/>
    </location>
</feature>
<feature type="transmembrane region" description="Helical" evidence="1">
    <location>
        <begin position="178"/>
        <end position="198"/>
    </location>
</feature>
<dbReference type="EMBL" id="LBSA01000002">
    <property type="protein sequence ID" value="KKQ10592.1"/>
    <property type="molecule type" value="Genomic_DNA"/>
</dbReference>
<comment type="caution">
    <text evidence="3">The sequence shown here is derived from an EMBL/GenBank/DDBJ whole genome shotgun (WGS) entry which is preliminary data.</text>
</comment>
<dbReference type="Pfam" id="PF00754">
    <property type="entry name" value="F5_F8_type_C"/>
    <property type="match status" value="1"/>
</dbReference>
<feature type="transmembrane region" description="Helical" evidence="1">
    <location>
        <begin position="114"/>
        <end position="133"/>
    </location>
</feature>
<dbReference type="InterPro" id="IPR000421">
    <property type="entry name" value="FA58C"/>
</dbReference>
<dbReference type="Proteomes" id="UP000034492">
    <property type="component" value="Unassembled WGS sequence"/>
</dbReference>
<protein>
    <recommendedName>
        <fullName evidence="2">F5/8 type C domain-containing protein</fullName>
    </recommendedName>
</protein>
<sequence>MKQIEKVRYRELIYFTILTFIIFITHWKLLSFDVWQDDNALLFKIQHPYEQVGVFGAGELGLGAYRYVAYPYILLSNIFGINLSIFYLAGLVIHIATAAAVFFLSKVFIKKDELAFLSALLFAISYIGAESLIRLFNSIQTSLSILFILLTFFYFYLYKSKKFILTFWLLYFLNFKKIFVSLITIAPFLGIYIYEYVLNADSRTNLIGTFARQLAMGNFEYLYSFFATIGYLFIPDIFLANIYNFSSTIADGNLIRLYVVEALIILIQLIALYLILWKKNRKYFQATGFSVLAWAVLHKIFFVNLYIGNLQGYQGVNLLAGFIGGIVIIYLVSYIRCLSPLNDLKKFLIFFLMWVFSNVAVYSIYLPFVPLETTSRYLTHSGPPFVLALGLIFYSFGKFLKVSYKYIFLAVILINILLSFFYIQNFYVNKMLPIKHFYLQLKTYVPSIEKNSIIFFEVADDSKSRQQFADFFSVGSMPDTTAIAVRYGLDRYDLQLTQSFNEFKKIVMDKPSVKTYAFYYGDGQLRNKTQDFINFSQKRKIWNVNNEFYIDSDTKVYENGTDIVNKTIKITCLPNVPVFPLELQFKAQARLWEEPDLKFPLAMVDELRARFVCKNYFDSDQLEKSYKAKESMSKISEKIDIKTVSEEKGFEQVNLADNSTDSVWRGGRGHWIENHNEEILIKFDDPVSLSAIEWYNAYADTTPTKYQIEMSPDGINWVITSSMDSSAKKESGWVTEHVGDVSISFIKFSIFDTYEHDSPAISEIRLIEPGIDKNLIGKEVTLLGNGYCFRDSISYMAIRNGNQFKLKDFKVTIITSDGVRDYFFYKSLDLVMGDNFNEYKIMLDLKGLSIKELRFGPSQFPSDMVIKDIEFVSTIGT</sequence>
<feature type="domain" description="F5/8 type C" evidence="2">
    <location>
        <begin position="642"/>
        <end position="756"/>
    </location>
</feature>
<dbReference type="SUPFAM" id="SSF49785">
    <property type="entry name" value="Galactose-binding domain-like"/>
    <property type="match status" value="1"/>
</dbReference>
<accession>A0A0G0EYP5</accession>
<feature type="transmembrane region" description="Helical" evidence="1">
    <location>
        <begin position="52"/>
        <end position="73"/>
    </location>
</feature>
<organism evidence="3 4">
    <name type="scientific">Candidatus Daviesbacteria bacterium GW2011_GWB1_36_5</name>
    <dbReference type="NCBI Taxonomy" id="1618426"/>
    <lineage>
        <taxon>Bacteria</taxon>
        <taxon>Candidatus Daviesiibacteriota</taxon>
    </lineage>
</organism>
<evidence type="ECO:0000313" key="3">
    <source>
        <dbReference type="EMBL" id="KKQ10592.1"/>
    </source>
</evidence>
<keyword evidence="1" id="KW-1133">Transmembrane helix</keyword>
<dbReference type="AlphaFoldDB" id="A0A0G0EYP5"/>
<reference evidence="3 4" key="1">
    <citation type="journal article" date="2015" name="Nature">
        <title>rRNA introns, odd ribosomes, and small enigmatic genomes across a large radiation of phyla.</title>
        <authorList>
            <person name="Brown C.T."/>
            <person name="Hug L.A."/>
            <person name="Thomas B.C."/>
            <person name="Sharon I."/>
            <person name="Castelle C.J."/>
            <person name="Singh A."/>
            <person name="Wilkins M.J."/>
            <person name="Williams K.H."/>
            <person name="Banfield J.F."/>
        </authorList>
    </citation>
    <scope>NUCLEOTIDE SEQUENCE [LARGE SCALE GENOMIC DNA]</scope>
</reference>
<feature type="transmembrane region" description="Helical" evidence="1">
    <location>
        <begin position="313"/>
        <end position="335"/>
    </location>
</feature>
<feature type="transmembrane region" description="Helical" evidence="1">
    <location>
        <begin position="406"/>
        <end position="423"/>
    </location>
</feature>
<gene>
    <name evidence="3" type="ORF">US19_C0002G0011</name>
</gene>
<feature type="transmembrane region" description="Helical" evidence="1">
    <location>
        <begin position="347"/>
        <end position="365"/>
    </location>
</feature>
<evidence type="ECO:0000256" key="1">
    <source>
        <dbReference type="SAM" id="Phobius"/>
    </source>
</evidence>
<proteinExistence type="predicted"/>
<keyword evidence="1" id="KW-0472">Membrane</keyword>
<dbReference type="InterPro" id="IPR008979">
    <property type="entry name" value="Galactose-bd-like_sf"/>
</dbReference>
<feature type="transmembrane region" description="Helical" evidence="1">
    <location>
        <begin position="140"/>
        <end position="158"/>
    </location>
</feature>
<feature type="transmembrane region" description="Helical" evidence="1">
    <location>
        <begin position="288"/>
        <end position="307"/>
    </location>
</feature>
<keyword evidence="1" id="KW-0812">Transmembrane</keyword>
<name>A0A0G0EYP5_9BACT</name>
<feature type="transmembrane region" description="Helical" evidence="1">
    <location>
        <begin position="377"/>
        <end position="394"/>
    </location>
</feature>
<feature type="transmembrane region" description="Helical" evidence="1">
    <location>
        <begin position="85"/>
        <end position="108"/>
    </location>
</feature>
<evidence type="ECO:0000313" key="4">
    <source>
        <dbReference type="Proteomes" id="UP000034492"/>
    </source>
</evidence>
<evidence type="ECO:0000259" key="2">
    <source>
        <dbReference type="Pfam" id="PF00754"/>
    </source>
</evidence>
<feature type="transmembrane region" description="Helical" evidence="1">
    <location>
        <begin position="219"/>
        <end position="243"/>
    </location>
</feature>
<dbReference type="Gene3D" id="2.60.120.260">
    <property type="entry name" value="Galactose-binding domain-like"/>
    <property type="match status" value="1"/>
</dbReference>